<dbReference type="GO" id="GO:0005737">
    <property type="term" value="C:cytoplasm"/>
    <property type="evidence" value="ECO:0007669"/>
    <property type="project" value="UniProtKB-SubCell"/>
</dbReference>
<keyword evidence="9" id="KW-0548">Nucleotidyltransferase</keyword>
<dbReference type="InterPro" id="IPR029460">
    <property type="entry name" value="DNAPol_HHH"/>
</dbReference>
<dbReference type="InterPro" id="IPR004805">
    <property type="entry name" value="DnaE2/DnaE/PolC"/>
</dbReference>
<name>A0A640TQZ3_STRNI</name>
<dbReference type="Pfam" id="PF17657">
    <property type="entry name" value="DNA_pol3_finger"/>
    <property type="match status" value="1"/>
</dbReference>
<dbReference type="CDD" id="cd04485">
    <property type="entry name" value="DnaE_OBF"/>
    <property type="match status" value="1"/>
</dbReference>
<keyword evidence="12 17" id="KW-0239">DNA-directed DNA polymerase</keyword>
<dbReference type="Pfam" id="PF14579">
    <property type="entry name" value="HHH_6"/>
    <property type="match status" value="1"/>
</dbReference>
<dbReference type="NCBIfam" id="TIGR00594">
    <property type="entry name" value="polc"/>
    <property type="match status" value="1"/>
</dbReference>
<proteinExistence type="inferred from homology"/>
<evidence type="ECO:0000256" key="12">
    <source>
        <dbReference type="ARBA" id="ARBA00022932"/>
    </source>
</evidence>
<dbReference type="GO" id="GO:0003676">
    <property type="term" value="F:nucleic acid binding"/>
    <property type="evidence" value="ECO:0007669"/>
    <property type="project" value="InterPro"/>
</dbReference>
<sequence>MDGLWWEEERGIQGQPGAGEVQEVRMPGFTHLHTASGFSLRYGASHPERLAERAAERGMDALALTDRDGLSGAVRFAKAAAEAGVRPLFGSELAVAERESAPTPTARRRTPVRGGAFLDESAARAVFLARDGAAGWAALCRLVSAAHAGQGEQPVLPWSALESATDGLTVLLGPDSEVGRALAAGRPDRAARLLAPWRERYGEALRLEVVDHGRSGSGPGSPRLAARTLGFAVDQGLRAVLTNAVRYADPGQGPVADVLDSARRLVPVDRHRPEARDSGERWLKDGATMSHTAERVAEAAGFRRGLAHRLLAMTEETAGECLVDPQDDIGLGRIHFPEPRLVGAGHRTAARVLRSRCAAGMVLRGYDHDRERWARLHDELRTIERLGFPSYFLTVAQVVDDIREMGIRVAARGSGAGSLVNHLLGIAHADPVEHGLLMERFLSERRAALPDIDIDVESARRLEVYRAIFDRFGAERVATVSMPETYRVRHAVRDVGAALGMDPARVDRLAKAFPHIRARDARAALAELPELRGVREAGGEQLWPLVEALDALPRGIAMHPCGVLLSDATLLDRTPVVPTSGEGFAMSQFDKEDVEDLGLLKLDVLGVRMQSAMAHAVAEIGRATGRRIDLDDPAQVPPGDPATYDLIRSTETLGCFQIESPGQRDLVGRLQPATFHDLVVDISLFRPGPVAADMVRPFIEARHGRKAVRYPHPDLEEPLRETYGVVVFHEQIIELLRIMTGCGRDEGDEKRRALSHPELQGRVRAWFAQCAERRGYAPEVIARTWEIVEAFGSYGFCKAHAVAFAVPTYQSAWLKAHHPAAFYAGLLTHDPGMYPKRLLLADARRRGVPVLPLDVNRSAVAHRIELVSGDGLRDDGPGDRSAVWGLRLALSDVHGMSEAEAQRIETGQPYHSLQDLWQRARPGRPVAERLARVGALDAFGANRRDLLLYLAELHRHGRRAPGGQLTLPGRALDGAGAEPVDPVEPAGLPDLSDVERLSAELGVLGMDASRHLMADHREFLAELGALPARLLRGARHGETVLVAGAKAATQTPPIRSGRRVIFTTLDDSTGLVDCAFFDDSHAACAHTIFHSWLLLVRGTVQRRGPRSLSVVGAAAWNLAELAELRREGGLEAVAARLAAVPDTEAAEADTPAAEPGAPAAGPGQGAGEESDEESGTGREPEPAAAPGRTIRLSTGYELHPWADLQPPGERAATGRKLWHSSPGSAG</sequence>
<evidence type="ECO:0000313" key="18">
    <source>
        <dbReference type="Proteomes" id="UP000429552"/>
    </source>
</evidence>
<evidence type="ECO:0000256" key="11">
    <source>
        <dbReference type="ARBA" id="ARBA00022763"/>
    </source>
</evidence>
<dbReference type="Pfam" id="PF01336">
    <property type="entry name" value="tRNA_anti-codon"/>
    <property type="match status" value="1"/>
</dbReference>
<evidence type="ECO:0000256" key="7">
    <source>
        <dbReference type="ARBA" id="ARBA00022490"/>
    </source>
</evidence>
<dbReference type="Pfam" id="PF02811">
    <property type="entry name" value="PHP"/>
    <property type="match status" value="1"/>
</dbReference>
<protein>
    <recommendedName>
        <fullName evidence="6">DNA polymerase III subunit alpha</fullName>
        <ecNumber evidence="4">2.7.7.7</ecNumber>
    </recommendedName>
    <alternativeName>
        <fullName evidence="5">Error-prone DNA polymerase</fullName>
    </alternativeName>
</protein>
<keyword evidence="13" id="KW-0234">DNA repair</keyword>
<evidence type="ECO:0000256" key="14">
    <source>
        <dbReference type="ARBA" id="ARBA00049244"/>
    </source>
</evidence>
<evidence type="ECO:0000256" key="9">
    <source>
        <dbReference type="ARBA" id="ARBA00022695"/>
    </source>
</evidence>
<evidence type="ECO:0000256" key="15">
    <source>
        <dbReference type="SAM" id="MobiDB-lite"/>
    </source>
</evidence>
<dbReference type="SMART" id="SM00481">
    <property type="entry name" value="POLIIIAc"/>
    <property type="match status" value="1"/>
</dbReference>
<feature type="compositionally biased region" description="Low complexity" evidence="15">
    <location>
        <begin position="1148"/>
        <end position="1161"/>
    </location>
</feature>
<dbReference type="InterPro" id="IPR011708">
    <property type="entry name" value="DNA_pol3_alpha_NTPase_dom"/>
</dbReference>
<evidence type="ECO:0000256" key="5">
    <source>
        <dbReference type="ARBA" id="ARBA00017273"/>
    </source>
</evidence>
<dbReference type="GO" id="GO:0006260">
    <property type="term" value="P:DNA replication"/>
    <property type="evidence" value="ECO:0007669"/>
    <property type="project" value="UniProtKB-KW"/>
</dbReference>
<dbReference type="InterPro" id="IPR040982">
    <property type="entry name" value="DNA_pol3_finger"/>
</dbReference>
<dbReference type="EMBL" id="BLIP01000002">
    <property type="protein sequence ID" value="GFE25958.1"/>
    <property type="molecule type" value="Genomic_DNA"/>
</dbReference>
<keyword evidence="11" id="KW-0227">DNA damage</keyword>
<comment type="caution">
    <text evidence="17">The sequence shown here is derived from an EMBL/GenBank/DDBJ whole genome shotgun (WGS) entry which is preliminary data.</text>
</comment>
<evidence type="ECO:0000256" key="13">
    <source>
        <dbReference type="ARBA" id="ARBA00023204"/>
    </source>
</evidence>
<evidence type="ECO:0000256" key="1">
    <source>
        <dbReference type="ARBA" id="ARBA00004496"/>
    </source>
</evidence>
<comment type="similarity">
    <text evidence="2">Belongs to the DNA polymerase type-C family. DnaE2 subfamily.</text>
</comment>
<evidence type="ECO:0000256" key="10">
    <source>
        <dbReference type="ARBA" id="ARBA00022705"/>
    </source>
</evidence>
<dbReference type="PANTHER" id="PTHR32294">
    <property type="entry name" value="DNA POLYMERASE III SUBUNIT ALPHA"/>
    <property type="match status" value="1"/>
</dbReference>
<accession>A0A640TQZ3</accession>
<evidence type="ECO:0000259" key="16">
    <source>
        <dbReference type="SMART" id="SM00481"/>
    </source>
</evidence>
<dbReference type="GO" id="GO:0003887">
    <property type="term" value="F:DNA-directed DNA polymerase activity"/>
    <property type="evidence" value="ECO:0007669"/>
    <property type="project" value="UniProtKB-KW"/>
</dbReference>
<comment type="subcellular location">
    <subcellularLocation>
        <location evidence="1">Cytoplasm</location>
    </subcellularLocation>
</comment>
<dbReference type="Gene3D" id="3.20.20.140">
    <property type="entry name" value="Metal-dependent hydrolases"/>
    <property type="match status" value="1"/>
</dbReference>
<dbReference type="GO" id="GO:0006281">
    <property type="term" value="P:DNA repair"/>
    <property type="evidence" value="ECO:0007669"/>
    <property type="project" value="UniProtKB-KW"/>
</dbReference>
<dbReference type="InterPro" id="IPR016195">
    <property type="entry name" value="Pol/histidinol_Pase-like"/>
</dbReference>
<evidence type="ECO:0000313" key="17">
    <source>
        <dbReference type="EMBL" id="GFE25958.1"/>
    </source>
</evidence>
<evidence type="ECO:0000256" key="6">
    <source>
        <dbReference type="ARBA" id="ARBA00019114"/>
    </source>
</evidence>
<keyword evidence="7" id="KW-0963">Cytoplasm</keyword>
<gene>
    <name evidence="17" type="ORF">Sliba_64110</name>
</gene>
<evidence type="ECO:0000256" key="3">
    <source>
        <dbReference type="ARBA" id="ARBA00009496"/>
    </source>
</evidence>
<dbReference type="EC" id="2.7.7.7" evidence="4"/>
<dbReference type="InterPro" id="IPR004013">
    <property type="entry name" value="PHP_dom"/>
</dbReference>
<reference evidence="17 18" key="1">
    <citation type="submission" date="2019-12" db="EMBL/GenBank/DDBJ databases">
        <title>Whole genome shotgun sequence of Streptomyces libani subsp. libani NBRC 13452.</title>
        <authorList>
            <person name="Ichikawa N."/>
            <person name="Kimura A."/>
            <person name="Kitahashi Y."/>
            <person name="Komaki H."/>
            <person name="Tamura T."/>
        </authorList>
    </citation>
    <scope>NUCLEOTIDE SEQUENCE [LARGE SCALE GENOMIC DNA]</scope>
    <source>
        <strain evidence="17 18">NBRC 13452</strain>
    </source>
</reference>
<dbReference type="InterPro" id="IPR041931">
    <property type="entry name" value="DNA_pol3_alpha_thumb_dom"/>
</dbReference>
<dbReference type="Pfam" id="PF07733">
    <property type="entry name" value="DNA_pol3_alpha"/>
    <property type="match status" value="1"/>
</dbReference>
<dbReference type="PANTHER" id="PTHR32294:SF4">
    <property type="entry name" value="ERROR-PRONE DNA POLYMERASE"/>
    <property type="match status" value="1"/>
</dbReference>
<keyword evidence="8" id="KW-0808">Transferase</keyword>
<dbReference type="GO" id="GO:0008408">
    <property type="term" value="F:3'-5' exonuclease activity"/>
    <property type="evidence" value="ECO:0007669"/>
    <property type="project" value="InterPro"/>
</dbReference>
<dbReference type="Proteomes" id="UP000429552">
    <property type="component" value="Unassembled WGS sequence"/>
</dbReference>
<dbReference type="InterPro" id="IPR004365">
    <property type="entry name" value="NA-bd_OB_tRNA"/>
</dbReference>
<evidence type="ECO:0000256" key="2">
    <source>
        <dbReference type="ARBA" id="ARBA00007391"/>
    </source>
</evidence>
<dbReference type="InterPro" id="IPR003141">
    <property type="entry name" value="Pol/His_phosphatase_N"/>
</dbReference>
<feature type="domain" description="Polymerase/histidinol phosphatase N-terminal" evidence="16">
    <location>
        <begin position="30"/>
        <end position="97"/>
    </location>
</feature>
<organism evidence="17 18">
    <name type="scientific">Streptomyces nigrescens</name>
    <dbReference type="NCBI Taxonomy" id="1920"/>
    <lineage>
        <taxon>Bacteria</taxon>
        <taxon>Bacillati</taxon>
        <taxon>Actinomycetota</taxon>
        <taxon>Actinomycetes</taxon>
        <taxon>Kitasatosporales</taxon>
        <taxon>Streptomycetaceae</taxon>
        <taxon>Streptomyces</taxon>
    </lineage>
</organism>
<evidence type="ECO:0000256" key="8">
    <source>
        <dbReference type="ARBA" id="ARBA00022679"/>
    </source>
</evidence>
<comment type="catalytic activity">
    <reaction evidence="14">
        <text>DNA(n) + a 2'-deoxyribonucleoside 5'-triphosphate = DNA(n+1) + diphosphate</text>
        <dbReference type="Rhea" id="RHEA:22508"/>
        <dbReference type="Rhea" id="RHEA-COMP:17339"/>
        <dbReference type="Rhea" id="RHEA-COMP:17340"/>
        <dbReference type="ChEBI" id="CHEBI:33019"/>
        <dbReference type="ChEBI" id="CHEBI:61560"/>
        <dbReference type="ChEBI" id="CHEBI:173112"/>
        <dbReference type="EC" id="2.7.7.7"/>
    </reaction>
</comment>
<evidence type="ECO:0000256" key="4">
    <source>
        <dbReference type="ARBA" id="ARBA00012417"/>
    </source>
</evidence>
<dbReference type="SUPFAM" id="SSF89550">
    <property type="entry name" value="PHP domain-like"/>
    <property type="match status" value="1"/>
</dbReference>
<dbReference type="AlphaFoldDB" id="A0A640TQZ3"/>
<keyword evidence="10" id="KW-0235">DNA replication</keyword>
<feature type="region of interest" description="Disordered" evidence="15">
    <location>
        <begin position="1142"/>
        <end position="1226"/>
    </location>
</feature>
<dbReference type="Gene3D" id="1.10.10.1600">
    <property type="entry name" value="Bacterial DNA polymerase III alpha subunit, thumb domain"/>
    <property type="match status" value="1"/>
</dbReference>
<comment type="similarity">
    <text evidence="3">Belongs to the DNA polymerase type-C family. DnaE subfamily.</text>
</comment>